<keyword evidence="1" id="KW-0812">Transmembrane</keyword>
<protein>
    <submittedName>
        <fullName evidence="2">Uncharacterized protein</fullName>
    </submittedName>
</protein>
<dbReference type="RefSeq" id="WP_005202145.1">
    <property type="nucleotide sequence ID" value="NZ_KB850072.1"/>
</dbReference>
<keyword evidence="1" id="KW-1133">Transmembrane helix</keyword>
<evidence type="ECO:0000313" key="3">
    <source>
        <dbReference type="Proteomes" id="UP000013084"/>
    </source>
</evidence>
<feature type="transmembrane region" description="Helical" evidence="1">
    <location>
        <begin position="49"/>
        <end position="69"/>
    </location>
</feature>
<comment type="caution">
    <text evidence="2">The sequence shown here is derived from an EMBL/GenBank/DDBJ whole genome shotgun (WGS) entry which is preliminary data.</text>
</comment>
<keyword evidence="1" id="KW-0472">Membrane</keyword>
<proteinExistence type="predicted"/>
<feature type="transmembrane region" description="Helical" evidence="1">
    <location>
        <begin position="15"/>
        <end position="37"/>
    </location>
</feature>
<evidence type="ECO:0000256" key="1">
    <source>
        <dbReference type="SAM" id="Phobius"/>
    </source>
</evidence>
<name>N9RLA8_9GAMM</name>
<accession>N9RLA8</accession>
<gene>
    <name evidence="2" type="ORF">F902_01395</name>
</gene>
<dbReference type="HOGENOM" id="CLU_2581745_0_0_6"/>
<reference evidence="2 3" key="1">
    <citation type="submission" date="2013-02" db="EMBL/GenBank/DDBJ databases">
        <title>The Genome Sequence of Acinetobacter sp. CIP 70.18.</title>
        <authorList>
            <consortium name="The Broad Institute Genome Sequencing Platform"/>
            <consortium name="The Broad Institute Genome Sequencing Center for Infectious Disease"/>
            <person name="Cerqueira G."/>
            <person name="Feldgarden M."/>
            <person name="Courvalin P."/>
            <person name="Perichon B."/>
            <person name="Grillot-Courvalin C."/>
            <person name="Clermont D."/>
            <person name="Rocha E."/>
            <person name="Yoon E.-J."/>
            <person name="Nemec A."/>
            <person name="Walker B."/>
            <person name="Young S.K."/>
            <person name="Zeng Q."/>
            <person name="Gargeya S."/>
            <person name="Fitzgerald M."/>
            <person name="Haas B."/>
            <person name="Abouelleil A."/>
            <person name="Alvarado L."/>
            <person name="Arachchi H.M."/>
            <person name="Berlin A.M."/>
            <person name="Chapman S.B."/>
            <person name="Dewar J."/>
            <person name="Goldberg J."/>
            <person name="Griggs A."/>
            <person name="Gujja S."/>
            <person name="Hansen M."/>
            <person name="Howarth C."/>
            <person name="Imamovic A."/>
            <person name="Larimer J."/>
            <person name="McCowan C."/>
            <person name="Murphy C."/>
            <person name="Neiman D."/>
            <person name="Pearson M."/>
            <person name="Priest M."/>
            <person name="Roberts A."/>
            <person name="Saif S."/>
            <person name="Shea T."/>
            <person name="Sisk P."/>
            <person name="Sykes S."/>
            <person name="Wortman J."/>
            <person name="Nusbaum C."/>
            <person name="Birren B."/>
        </authorList>
    </citation>
    <scope>NUCLEOTIDE SEQUENCE [LARGE SCALE GENOMIC DNA]</scope>
    <source>
        <strain evidence="2 3">CIP 70.18</strain>
    </source>
</reference>
<keyword evidence="3" id="KW-1185">Reference proteome</keyword>
<dbReference type="Proteomes" id="UP000013084">
    <property type="component" value="Unassembled WGS sequence"/>
</dbReference>
<dbReference type="EMBL" id="APRN01000035">
    <property type="protein sequence ID" value="ENX58768.1"/>
    <property type="molecule type" value="Genomic_DNA"/>
</dbReference>
<sequence length="80" mass="9102">MLGYIVERYEVFHSLFLWGWVFYVVGTCIGVGVLITLDRDDPHKGQKQYYGILLIAALFIIGLIGTIFLPSPELVKGWLQ</sequence>
<organism evidence="2 3">
    <name type="scientific">Acinetobacter higginsii</name>
    <dbReference type="NCBI Taxonomy" id="70347"/>
    <lineage>
        <taxon>Bacteria</taxon>
        <taxon>Pseudomonadati</taxon>
        <taxon>Pseudomonadota</taxon>
        <taxon>Gammaproteobacteria</taxon>
        <taxon>Moraxellales</taxon>
        <taxon>Moraxellaceae</taxon>
        <taxon>Acinetobacter</taxon>
    </lineage>
</organism>
<dbReference type="AlphaFoldDB" id="N9RLA8"/>
<evidence type="ECO:0000313" key="2">
    <source>
        <dbReference type="EMBL" id="ENX58768.1"/>
    </source>
</evidence>